<keyword evidence="6" id="KW-1185">Reference proteome</keyword>
<dbReference type="Pfam" id="PF13784">
    <property type="entry name" value="Fic_N"/>
    <property type="match status" value="1"/>
</dbReference>
<dbReference type="PROSITE" id="PS51459">
    <property type="entry name" value="FIDO"/>
    <property type="match status" value="1"/>
</dbReference>
<evidence type="ECO:0000313" key="5">
    <source>
        <dbReference type="EMBL" id="PQJ29656.1"/>
    </source>
</evidence>
<feature type="binding site" evidence="3">
    <location>
        <begin position="233"/>
        <end position="234"/>
    </location>
    <ligand>
        <name>ATP</name>
        <dbReference type="ChEBI" id="CHEBI:30616"/>
    </ligand>
</feature>
<dbReference type="Gene3D" id="1.10.10.10">
    <property type="entry name" value="Winged helix-like DNA-binding domain superfamily/Winged helix DNA-binding domain"/>
    <property type="match status" value="1"/>
</dbReference>
<protein>
    <submittedName>
        <fullName evidence="5">Addiction module protein</fullName>
    </submittedName>
</protein>
<gene>
    <name evidence="5" type="ORF">BSZ32_14935</name>
</gene>
<dbReference type="InterPro" id="IPR048770">
    <property type="entry name" value="SoFic-like_C"/>
</dbReference>
<dbReference type="InterPro" id="IPR036597">
    <property type="entry name" value="Fido-like_dom_sf"/>
</dbReference>
<dbReference type="SUPFAM" id="SSF46785">
    <property type="entry name" value="Winged helix' DNA-binding domain"/>
    <property type="match status" value="1"/>
</dbReference>
<dbReference type="RefSeq" id="WP_105044164.1">
    <property type="nucleotide sequence ID" value="NZ_MQWA01000001.1"/>
</dbReference>
<dbReference type="GO" id="GO:0005524">
    <property type="term" value="F:ATP binding"/>
    <property type="evidence" value="ECO:0007669"/>
    <property type="project" value="UniProtKB-KW"/>
</dbReference>
<dbReference type="Pfam" id="PF02661">
    <property type="entry name" value="Fic"/>
    <property type="match status" value="1"/>
</dbReference>
<keyword evidence="1" id="KW-0547">Nucleotide-binding</keyword>
<feature type="active site" evidence="2">
    <location>
        <position position="191"/>
    </location>
</feature>
<dbReference type="AlphaFoldDB" id="A0A2S7U3Q5"/>
<evidence type="ECO:0000256" key="1">
    <source>
        <dbReference type="PIRSR" id="PIRSR038925-1"/>
    </source>
</evidence>
<dbReference type="InterPro" id="IPR025758">
    <property type="entry name" value="Fic/DOC_N"/>
</dbReference>
<dbReference type="InterPro" id="IPR026287">
    <property type="entry name" value="SoFic-like"/>
</dbReference>
<proteinExistence type="predicted"/>
<evidence type="ECO:0000259" key="4">
    <source>
        <dbReference type="PROSITE" id="PS51459"/>
    </source>
</evidence>
<dbReference type="InterPro" id="IPR040198">
    <property type="entry name" value="Fido_containing"/>
</dbReference>
<dbReference type="InterPro" id="IPR003812">
    <property type="entry name" value="Fido"/>
</dbReference>
<accession>A0A2S7U3Q5</accession>
<keyword evidence="1" id="KW-0067">ATP-binding</keyword>
<name>A0A2S7U3Q5_9BACT</name>
<organism evidence="5 6">
    <name type="scientific">Rubritalea profundi</name>
    <dbReference type="NCBI Taxonomy" id="1658618"/>
    <lineage>
        <taxon>Bacteria</taxon>
        <taxon>Pseudomonadati</taxon>
        <taxon>Verrucomicrobiota</taxon>
        <taxon>Verrucomicrobiia</taxon>
        <taxon>Verrucomicrobiales</taxon>
        <taxon>Rubritaleaceae</taxon>
        <taxon>Rubritalea</taxon>
    </lineage>
</organism>
<dbReference type="PIRSF" id="PIRSF038925">
    <property type="entry name" value="AMP-prot_trans"/>
    <property type="match status" value="1"/>
</dbReference>
<dbReference type="Gene3D" id="1.10.3290.10">
    <property type="entry name" value="Fido-like domain"/>
    <property type="match status" value="1"/>
</dbReference>
<feature type="binding site" evidence="3">
    <location>
        <begin position="195"/>
        <end position="202"/>
    </location>
    <ligand>
        <name>ATP</name>
        <dbReference type="ChEBI" id="CHEBI:30616"/>
    </ligand>
</feature>
<comment type="caution">
    <text evidence="5">The sequence shown here is derived from an EMBL/GenBank/DDBJ whole genome shotgun (WGS) entry which is preliminary data.</text>
</comment>
<dbReference type="OrthoDB" id="9813719at2"/>
<dbReference type="Pfam" id="PF21248">
    <property type="entry name" value="SoFic-like_C"/>
    <property type="match status" value="1"/>
</dbReference>
<feature type="domain" description="Fido" evidence="4">
    <location>
        <begin position="110"/>
        <end position="255"/>
    </location>
</feature>
<evidence type="ECO:0000256" key="3">
    <source>
        <dbReference type="PIRSR" id="PIRSR640198-2"/>
    </source>
</evidence>
<evidence type="ECO:0000256" key="2">
    <source>
        <dbReference type="PIRSR" id="PIRSR640198-1"/>
    </source>
</evidence>
<sequence length="359" mass="41294">MSTLSPLPLPPDSGLETREVWRALNMAHRYLAELKGVCLSLPNPSLLTQTLSLQEAKDSSEIENIITTHDDLYATQGSDVEGLNLAAKEVQHYVQALQHGFKEVRDTGLIRLDTILAIQAEIEQNEAGLRALPGTMLKNDRTGETIYQPPQSKLEVEQLMTNLVDYIHDEQDELDPLLRMAIIHHQFESIHPFYDGNGRTGRILNILVLVREGLLDLPILYLSRYINHSKASYYELLQKARDENRWDEWCVYILKGITETAKHEIQLIGQLTALMRDYKHRIRKNYKFYSQDLLNNLFRYPYTKIEFIVDELGVSRPTATKYLDRLAKDGFLDKKKMGRSNFYVNTPLFTLLTSLSTPT</sequence>
<dbReference type="PANTHER" id="PTHR13504">
    <property type="entry name" value="FIDO DOMAIN-CONTAINING PROTEIN DDB_G0283145"/>
    <property type="match status" value="1"/>
</dbReference>
<dbReference type="Proteomes" id="UP000239907">
    <property type="component" value="Unassembled WGS sequence"/>
</dbReference>
<evidence type="ECO:0000313" key="6">
    <source>
        <dbReference type="Proteomes" id="UP000239907"/>
    </source>
</evidence>
<feature type="binding site" evidence="1">
    <location>
        <position position="233"/>
    </location>
    <ligand>
        <name>ATP</name>
        <dbReference type="ChEBI" id="CHEBI:30616"/>
    </ligand>
</feature>
<dbReference type="InterPro" id="IPR036390">
    <property type="entry name" value="WH_DNA-bd_sf"/>
</dbReference>
<dbReference type="InterPro" id="IPR036388">
    <property type="entry name" value="WH-like_DNA-bd_sf"/>
</dbReference>
<feature type="binding site" evidence="1">
    <location>
        <position position="63"/>
    </location>
    <ligand>
        <name>ATP</name>
        <dbReference type="ChEBI" id="CHEBI:30616"/>
    </ligand>
</feature>
<dbReference type="SUPFAM" id="SSF140931">
    <property type="entry name" value="Fic-like"/>
    <property type="match status" value="1"/>
</dbReference>
<reference evidence="5 6" key="1">
    <citation type="submission" date="2016-12" db="EMBL/GenBank/DDBJ databases">
        <title>Study of bacterial adaptation to deep sea.</title>
        <authorList>
            <person name="Song J."/>
            <person name="Yoshizawa S."/>
            <person name="Kogure K."/>
        </authorList>
    </citation>
    <scope>NUCLEOTIDE SEQUENCE [LARGE SCALE GENOMIC DNA]</scope>
    <source>
        <strain evidence="5 6">SAORIC-165</strain>
    </source>
</reference>
<dbReference type="PANTHER" id="PTHR13504:SF35">
    <property type="entry name" value="PROTEIN ADENYLYLTRANSFERASE SOFIC"/>
    <property type="match status" value="1"/>
</dbReference>
<feature type="binding site" evidence="1">
    <location>
        <position position="191"/>
    </location>
    <ligand>
        <name>ATP</name>
        <dbReference type="ChEBI" id="CHEBI:30616"/>
    </ligand>
</feature>
<feature type="binding site" evidence="1">
    <location>
        <begin position="196"/>
        <end position="202"/>
    </location>
    <ligand>
        <name>ATP</name>
        <dbReference type="ChEBI" id="CHEBI:30616"/>
    </ligand>
</feature>
<dbReference type="EMBL" id="MQWA01000001">
    <property type="protein sequence ID" value="PQJ29656.1"/>
    <property type="molecule type" value="Genomic_DNA"/>
</dbReference>